<dbReference type="SUPFAM" id="SSF52058">
    <property type="entry name" value="L domain-like"/>
    <property type="match status" value="1"/>
</dbReference>
<reference evidence="1 2" key="1">
    <citation type="submission" date="2024-02" db="EMBL/GenBank/DDBJ databases">
        <title>A draft genome for the cacao thread blight pathogen Marasmius crinis-equi.</title>
        <authorList>
            <person name="Cohen S.P."/>
            <person name="Baruah I.K."/>
            <person name="Amoako-Attah I."/>
            <person name="Bukari Y."/>
            <person name="Meinhardt L.W."/>
            <person name="Bailey B.A."/>
        </authorList>
    </citation>
    <scope>NUCLEOTIDE SEQUENCE [LARGE SCALE GENOMIC DNA]</scope>
    <source>
        <strain evidence="1 2">GH-76</strain>
    </source>
</reference>
<evidence type="ECO:0008006" key="3">
    <source>
        <dbReference type="Google" id="ProtNLM"/>
    </source>
</evidence>
<dbReference type="Proteomes" id="UP001465976">
    <property type="component" value="Unassembled WGS sequence"/>
</dbReference>
<protein>
    <recommendedName>
        <fullName evidence="3">F-box domain-containing protein</fullName>
    </recommendedName>
</protein>
<dbReference type="Gene3D" id="3.80.10.10">
    <property type="entry name" value="Ribonuclease Inhibitor"/>
    <property type="match status" value="1"/>
</dbReference>
<dbReference type="InterPro" id="IPR032675">
    <property type="entry name" value="LRR_dom_sf"/>
</dbReference>
<proteinExistence type="predicted"/>
<gene>
    <name evidence="1" type="ORF">V5O48_008566</name>
</gene>
<accession>A0ABR3FDP4</accession>
<name>A0ABR3FDP4_9AGAR</name>
<keyword evidence="2" id="KW-1185">Reference proteome</keyword>
<evidence type="ECO:0000313" key="2">
    <source>
        <dbReference type="Proteomes" id="UP001465976"/>
    </source>
</evidence>
<comment type="caution">
    <text evidence="1">The sequence shown here is derived from an EMBL/GenBank/DDBJ whole genome shotgun (WGS) entry which is preliminary data.</text>
</comment>
<organism evidence="1 2">
    <name type="scientific">Marasmius crinis-equi</name>
    <dbReference type="NCBI Taxonomy" id="585013"/>
    <lineage>
        <taxon>Eukaryota</taxon>
        <taxon>Fungi</taxon>
        <taxon>Dikarya</taxon>
        <taxon>Basidiomycota</taxon>
        <taxon>Agaricomycotina</taxon>
        <taxon>Agaricomycetes</taxon>
        <taxon>Agaricomycetidae</taxon>
        <taxon>Agaricales</taxon>
        <taxon>Marasmiineae</taxon>
        <taxon>Marasmiaceae</taxon>
        <taxon>Marasmius</taxon>
    </lineage>
</organism>
<evidence type="ECO:0000313" key="1">
    <source>
        <dbReference type="EMBL" id="KAL0573392.1"/>
    </source>
</evidence>
<dbReference type="EMBL" id="JBAHYK010000510">
    <property type="protein sequence ID" value="KAL0573392.1"/>
    <property type="molecule type" value="Genomic_DNA"/>
</dbReference>
<sequence>MLRRSKNVPLHIQFQLCSSSRVGQFIRHDAALRHALKEDIDRVASLTVKISSDKRTRFLSKHAISPAPRLRTIALTCEHHIQLPPEFLGGDTPALRELAVRRASFMKWPPPLFRNVAILRLLDQSTSSSRSSTEFVAALGGMLALEVLEMEDMTVLGPRRSDGQPTLPESIHLSCLRQLTLKSTKLRDCASVLECISFPDLTRVEITCRHDVGNTVPEESKRISARLAQIYDQSGAVFQYLVLRKVQHVSYISASPFNSRFSRPPGCLVVRLIQLQPDFNTHIAVLRHCLDPLSAVFEGLRTLETKVDNLLGVVDIVRRFGRLPCLDTIYIDGMNPHDMLSALVYGLHPIPISSHRSLEGEGVACGCVVPFPRIRTLVLDEVDFEDSAVLVDILSLQFRQRRIHGVGITTLALRKCIEVTRRTVSELKREGVDVDWDGAALYRESPTIGLATRLWERMNDSEL</sequence>